<organism evidence="1 2">
    <name type="scientific">Meganyctiphanes norvegica</name>
    <name type="common">Northern krill</name>
    <name type="synonym">Thysanopoda norvegica</name>
    <dbReference type="NCBI Taxonomy" id="48144"/>
    <lineage>
        <taxon>Eukaryota</taxon>
        <taxon>Metazoa</taxon>
        <taxon>Ecdysozoa</taxon>
        <taxon>Arthropoda</taxon>
        <taxon>Crustacea</taxon>
        <taxon>Multicrustacea</taxon>
        <taxon>Malacostraca</taxon>
        <taxon>Eumalacostraca</taxon>
        <taxon>Eucarida</taxon>
        <taxon>Euphausiacea</taxon>
        <taxon>Euphausiidae</taxon>
        <taxon>Meganyctiphanes</taxon>
    </lineage>
</organism>
<dbReference type="Proteomes" id="UP001497623">
    <property type="component" value="Unassembled WGS sequence"/>
</dbReference>
<comment type="caution">
    <text evidence="1">The sequence shown here is derived from an EMBL/GenBank/DDBJ whole genome shotgun (WGS) entry which is preliminary data.</text>
</comment>
<dbReference type="AlphaFoldDB" id="A0AAV2Q3G0"/>
<gene>
    <name evidence="1" type="ORF">MNOR_LOCUS6760</name>
</gene>
<accession>A0AAV2Q3G0</accession>
<evidence type="ECO:0000313" key="2">
    <source>
        <dbReference type="Proteomes" id="UP001497623"/>
    </source>
</evidence>
<feature type="non-terminal residue" evidence="1">
    <location>
        <position position="1"/>
    </location>
</feature>
<sequence>LAPVPDYKATEIVYNNTSTNTPVVAFAPIAKVLIGNAPPHVNMFHALVCALFLNVSALGPGNAPIGNHAPGYHWNLYAPGNGFATEGWKATSSYDLKRLKSGEIYSLSMYSGYSVHEAHACMFQWEPWRNQLKMWMDICVMNLNDYWIRTGRRCDLRIWIAV</sequence>
<evidence type="ECO:0000313" key="1">
    <source>
        <dbReference type="EMBL" id="CAL4067822.1"/>
    </source>
</evidence>
<keyword evidence="2" id="KW-1185">Reference proteome</keyword>
<protein>
    <submittedName>
        <fullName evidence="1">Uncharacterized protein</fullName>
    </submittedName>
</protein>
<reference evidence="1 2" key="1">
    <citation type="submission" date="2024-05" db="EMBL/GenBank/DDBJ databases">
        <authorList>
            <person name="Wallberg A."/>
        </authorList>
    </citation>
    <scope>NUCLEOTIDE SEQUENCE [LARGE SCALE GENOMIC DNA]</scope>
</reference>
<proteinExistence type="predicted"/>
<name>A0AAV2Q3G0_MEGNR</name>
<dbReference type="EMBL" id="CAXKWB010002845">
    <property type="protein sequence ID" value="CAL4067822.1"/>
    <property type="molecule type" value="Genomic_DNA"/>
</dbReference>